<feature type="coiled-coil region" evidence="2">
    <location>
        <begin position="86"/>
        <end position="113"/>
    </location>
</feature>
<dbReference type="SMART" id="SM00422">
    <property type="entry name" value="HTH_MERR"/>
    <property type="match status" value="1"/>
</dbReference>
<feature type="domain" description="HTH merR-type" evidence="3">
    <location>
        <begin position="1"/>
        <end position="71"/>
    </location>
</feature>
<dbReference type="Gene3D" id="1.10.1660.10">
    <property type="match status" value="1"/>
</dbReference>
<keyword evidence="1 4" id="KW-0238">DNA-binding</keyword>
<dbReference type="Gene3D" id="3.20.80.10">
    <property type="entry name" value="Regulatory factor, effector binding domain"/>
    <property type="match status" value="1"/>
</dbReference>
<dbReference type="RefSeq" id="WP_171782290.1">
    <property type="nucleotide sequence ID" value="NZ_BAAAML010000002.1"/>
</dbReference>
<dbReference type="InterPro" id="IPR000551">
    <property type="entry name" value="MerR-type_HTH_dom"/>
</dbReference>
<keyword evidence="2" id="KW-0175">Coiled coil</keyword>
<dbReference type="InterPro" id="IPR047057">
    <property type="entry name" value="MerR_fam"/>
</dbReference>
<proteinExistence type="predicted"/>
<dbReference type="Pfam" id="PF13411">
    <property type="entry name" value="MerR_1"/>
    <property type="match status" value="1"/>
</dbReference>
<comment type="caution">
    <text evidence="4">The sequence shown here is derived from an EMBL/GenBank/DDBJ whole genome shotgun (WGS) entry which is preliminary data.</text>
</comment>
<accession>A0ABX1ZZL4</accession>
<dbReference type="SUPFAM" id="SSF46955">
    <property type="entry name" value="Putative DNA-binding domain"/>
    <property type="match status" value="1"/>
</dbReference>
<dbReference type="EMBL" id="JABEZU010000001">
    <property type="protein sequence ID" value="NOV96052.1"/>
    <property type="molecule type" value="Genomic_DNA"/>
</dbReference>
<evidence type="ECO:0000256" key="1">
    <source>
        <dbReference type="ARBA" id="ARBA00023125"/>
    </source>
</evidence>
<evidence type="ECO:0000313" key="4">
    <source>
        <dbReference type="EMBL" id="NOV96052.1"/>
    </source>
</evidence>
<evidence type="ECO:0000256" key="2">
    <source>
        <dbReference type="SAM" id="Coils"/>
    </source>
</evidence>
<dbReference type="PROSITE" id="PS50937">
    <property type="entry name" value="HTH_MERR_2"/>
    <property type="match status" value="1"/>
</dbReference>
<dbReference type="CDD" id="cd01107">
    <property type="entry name" value="HTH_BmrR"/>
    <property type="match status" value="1"/>
</dbReference>
<protein>
    <submittedName>
        <fullName evidence="4">DNA-binding transcriptional MerR regulator</fullName>
    </submittedName>
</protein>
<dbReference type="GO" id="GO:0003677">
    <property type="term" value="F:DNA binding"/>
    <property type="evidence" value="ECO:0007669"/>
    <property type="project" value="UniProtKB-KW"/>
</dbReference>
<dbReference type="Proteomes" id="UP000757540">
    <property type="component" value="Unassembled WGS sequence"/>
</dbReference>
<dbReference type="InterPro" id="IPR011256">
    <property type="entry name" value="Reg_factor_effector_dom_sf"/>
</dbReference>
<sequence length="268" mass="29258">MLSIGAFAQIGQVTHRMLRHWDSAGLLVPAHVDEFTGYRSYDPSQLDRLHRIVALRQLGFGLDDVALVLADGVDAEQLTGLLQVRRAEVAREHEEATARLVDVERRLRLIEKEKAMTSIEIVKKSLPAVRLAARTTVVAAQPEVAAVVGPSFDAVARALEPNQGLLETPIAQYDAGEDGLRVVVGYAYAGEARPGFEVVDLPAVDIAVCAVHHGSMDRIGESWQALHTEMTARGLVPSGPCRELYVRAEPDEDQSDWVTELQQPVTTA</sequence>
<dbReference type="InterPro" id="IPR029442">
    <property type="entry name" value="GyrI-like"/>
</dbReference>
<evidence type="ECO:0000313" key="5">
    <source>
        <dbReference type="Proteomes" id="UP000757540"/>
    </source>
</evidence>
<name>A0ABX1ZZL4_9MICO</name>
<gene>
    <name evidence="4" type="ORF">HDG69_000605</name>
</gene>
<dbReference type="SMART" id="SM00871">
    <property type="entry name" value="AraC_E_bind"/>
    <property type="match status" value="1"/>
</dbReference>
<dbReference type="SUPFAM" id="SSF55136">
    <property type="entry name" value="Probable bacterial effector-binding domain"/>
    <property type="match status" value="1"/>
</dbReference>
<dbReference type="PANTHER" id="PTHR30204">
    <property type="entry name" value="REDOX-CYCLING DRUG-SENSING TRANSCRIPTIONAL ACTIVATOR SOXR"/>
    <property type="match status" value="1"/>
</dbReference>
<dbReference type="InterPro" id="IPR010499">
    <property type="entry name" value="AraC_E-bd"/>
</dbReference>
<dbReference type="Pfam" id="PF06445">
    <property type="entry name" value="GyrI-like"/>
    <property type="match status" value="1"/>
</dbReference>
<organism evidence="4 5">
    <name type="scientific">Isoptericola halotolerans</name>
    <dbReference type="NCBI Taxonomy" id="300560"/>
    <lineage>
        <taxon>Bacteria</taxon>
        <taxon>Bacillati</taxon>
        <taxon>Actinomycetota</taxon>
        <taxon>Actinomycetes</taxon>
        <taxon>Micrococcales</taxon>
        <taxon>Promicromonosporaceae</taxon>
        <taxon>Isoptericola</taxon>
    </lineage>
</organism>
<dbReference type="InterPro" id="IPR009061">
    <property type="entry name" value="DNA-bd_dom_put_sf"/>
</dbReference>
<keyword evidence="5" id="KW-1185">Reference proteome</keyword>
<evidence type="ECO:0000259" key="3">
    <source>
        <dbReference type="PROSITE" id="PS50937"/>
    </source>
</evidence>
<dbReference type="PANTHER" id="PTHR30204:SF97">
    <property type="entry name" value="MERR FAMILY REGULATORY PROTEIN"/>
    <property type="match status" value="1"/>
</dbReference>
<reference evidence="4 5" key="1">
    <citation type="submission" date="2020-05" db="EMBL/GenBank/DDBJ databases">
        <title>Genomic Encyclopedia of Type Strains, Phase III (KMG-III): the genomes of soil and plant-associated and newly described type strains.</title>
        <authorList>
            <person name="Whitman W."/>
        </authorList>
    </citation>
    <scope>NUCLEOTIDE SEQUENCE [LARGE SCALE GENOMIC DNA]</scope>
    <source>
        <strain evidence="4 5">KCTC 19046</strain>
    </source>
</reference>